<protein>
    <recommendedName>
        <fullName evidence="4">RING-type domain-containing protein</fullName>
    </recommendedName>
</protein>
<keyword evidence="2" id="KW-0479">Metal-binding</keyword>
<dbReference type="Pfam" id="PF14634">
    <property type="entry name" value="zf-RING_5"/>
    <property type="match status" value="1"/>
</dbReference>
<evidence type="ECO:0000256" key="1">
    <source>
        <dbReference type="ARBA" id="ARBA00023254"/>
    </source>
</evidence>
<dbReference type="SUPFAM" id="SSF57850">
    <property type="entry name" value="RING/U-box"/>
    <property type="match status" value="1"/>
</dbReference>
<dbReference type="GO" id="GO:0000795">
    <property type="term" value="C:synaptonemal complex"/>
    <property type="evidence" value="ECO:0007669"/>
    <property type="project" value="InterPro"/>
</dbReference>
<dbReference type="PANTHER" id="PTHR22663">
    <property type="entry name" value="RING FINGER PROTEIN NARYA-RELATED"/>
    <property type="match status" value="1"/>
</dbReference>
<keyword evidence="1" id="KW-0469">Meiosis</keyword>
<feature type="domain" description="RING-type" evidence="4">
    <location>
        <begin position="13"/>
        <end position="50"/>
    </location>
</feature>
<keyword evidence="2" id="KW-0863">Zinc-finger</keyword>
<dbReference type="InterPro" id="IPR001841">
    <property type="entry name" value="Znf_RING"/>
</dbReference>
<feature type="compositionally biased region" description="Polar residues" evidence="3">
    <location>
        <begin position="186"/>
        <end position="195"/>
    </location>
</feature>
<dbReference type="Proteomes" id="UP001306508">
    <property type="component" value="Unassembled WGS sequence"/>
</dbReference>
<evidence type="ECO:0000256" key="2">
    <source>
        <dbReference type="PROSITE-ProRule" id="PRU00175"/>
    </source>
</evidence>
<dbReference type="GO" id="GO:0007131">
    <property type="term" value="P:reciprocal meiotic recombination"/>
    <property type="evidence" value="ECO:0007669"/>
    <property type="project" value="InterPro"/>
</dbReference>
<dbReference type="AlphaFoldDB" id="A0AAN7WTB2"/>
<evidence type="ECO:0000313" key="5">
    <source>
        <dbReference type="EMBL" id="KAK5780373.1"/>
    </source>
</evidence>
<dbReference type="GO" id="GO:0008270">
    <property type="term" value="F:zinc ion binding"/>
    <property type="evidence" value="ECO:0007669"/>
    <property type="project" value="UniProtKB-KW"/>
</dbReference>
<feature type="compositionally biased region" description="Low complexity" evidence="3">
    <location>
        <begin position="213"/>
        <end position="223"/>
    </location>
</feature>
<evidence type="ECO:0000256" key="3">
    <source>
        <dbReference type="SAM" id="MobiDB-lite"/>
    </source>
</evidence>
<sequence>MSDALFDKNFVFCSICHQRAATGNSLILTSCAHILCDKHLSMDNICPICKTNDISTVRLVEQQTLPNDVKLFFQPLPTLIENIYNISIFQINGLNEQIHYYQSHCIKLREKVARQQQLLYQAKNELDKIPLLKQKIQYLEDSIQSITRNVSTTNKNKTPVTKDHLKGSKHKVSSFFNRKTNTSFGLNSTDSYVQTQPPPTVDLTIDNDDYNDQQQQQKQQQQQNFVSKLRRSQALRHNTQKSLQYKDFSKEKDQNNRDLYSKNKRSTNVRANTISLSSYKNGQINNKRNLRINDSIASANGHTDGLKLYDDLIAAESTQINKFNSSSEYILQPTQNTFSPERIQFKTGIQSPRSNNNNNNEKYGHYYTENNKQYRENDIPMLKCKKANLITPPEKNLSSNTTNNNSQIYNDKTQRKRMNTTLASGRIHFPTPLEKLKIGKRKPITNNSPTMAQYLKRRSATSQLILPSNFANNKNTINNGSIGNKQLYRGQTSTNNYK</sequence>
<dbReference type="PANTHER" id="PTHR22663:SF17">
    <property type="entry name" value="RING FINGER PROTEIN NARYA-RELATED"/>
    <property type="match status" value="1"/>
</dbReference>
<reference evidence="6" key="1">
    <citation type="submission" date="2023-07" db="EMBL/GenBank/DDBJ databases">
        <title>A draft genome of Kazachstania heterogenica Y-27499.</title>
        <authorList>
            <person name="Donic C."/>
            <person name="Kralova J.S."/>
            <person name="Fidel L."/>
            <person name="Ben-Dor S."/>
            <person name="Jung S."/>
        </authorList>
    </citation>
    <scope>NUCLEOTIDE SEQUENCE [LARGE SCALE GENOMIC DNA]</scope>
    <source>
        <strain evidence="6">Y27499</strain>
    </source>
</reference>
<gene>
    <name evidence="5" type="ORF">RI543_002129</name>
</gene>
<name>A0AAN7WTB2_9SACH</name>
<dbReference type="PROSITE" id="PS50089">
    <property type="entry name" value="ZF_RING_2"/>
    <property type="match status" value="1"/>
</dbReference>
<feature type="region of interest" description="Disordered" evidence="3">
    <location>
        <begin position="153"/>
        <end position="172"/>
    </location>
</feature>
<keyword evidence="6" id="KW-1185">Reference proteome</keyword>
<proteinExistence type="predicted"/>
<dbReference type="GO" id="GO:0007129">
    <property type="term" value="P:homologous chromosome pairing at meiosis"/>
    <property type="evidence" value="ECO:0007669"/>
    <property type="project" value="TreeGrafter"/>
</dbReference>
<dbReference type="GO" id="GO:0016925">
    <property type="term" value="P:protein sumoylation"/>
    <property type="evidence" value="ECO:0007669"/>
    <property type="project" value="TreeGrafter"/>
</dbReference>
<feature type="region of interest" description="Disordered" evidence="3">
    <location>
        <begin position="186"/>
        <end position="266"/>
    </location>
</feature>
<comment type="caution">
    <text evidence="5">The sequence shown here is derived from an EMBL/GenBank/DDBJ whole genome shotgun (WGS) entry which is preliminary data.</text>
</comment>
<feature type="region of interest" description="Disordered" evidence="3">
    <location>
        <begin position="477"/>
        <end position="498"/>
    </location>
</feature>
<evidence type="ECO:0000259" key="4">
    <source>
        <dbReference type="PROSITE" id="PS50089"/>
    </source>
</evidence>
<evidence type="ECO:0000313" key="6">
    <source>
        <dbReference type="Proteomes" id="UP001306508"/>
    </source>
</evidence>
<dbReference type="GO" id="GO:0019789">
    <property type="term" value="F:SUMO transferase activity"/>
    <property type="evidence" value="ECO:0007669"/>
    <property type="project" value="InterPro"/>
</dbReference>
<accession>A0AAN7WTB2</accession>
<organism evidence="5 6">
    <name type="scientific">Arxiozyma heterogenica</name>
    <dbReference type="NCBI Taxonomy" id="278026"/>
    <lineage>
        <taxon>Eukaryota</taxon>
        <taxon>Fungi</taxon>
        <taxon>Dikarya</taxon>
        <taxon>Ascomycota</taxon>
        <taxon>Saccharomycotina</taxon>
        <taxon>Saccharomycetes</taxon>
        <taxon>Saccharomycetales</taxon>
        <taxon>Saccharomycetaceae</taxon>
        <taxon>Arxiozyma</taxon>
    </lineage>
</organism>
<dbReference type="InterPro" id="IPR042123">
    <property type="entry name" value="Zip3/RNF212-like"/>
</dbReference>
<keyword evidence="2" id="KW-0862">Zinc</keyword>
<dbReference type="EMBL" id="JAWIZZ010000041">
    <property type="protein sequence ID" value="KAK5780373.1"/>
    <property type="molecule type" value="Genomic_DNA"/>
</dbReference>
<feature type="compositionally biased region" description="Basic and acidic residues" evidence="3">
    <location>
        <begin position="247"/>
        <end position="261"/>
    </location>
</feature>